<sequence>MVIACDIQDPKHPKVTKVAPTEACPEYLVESSGELLQVIPTTIDPEEGMFEKVIRFEVFKLDPIGPNANRVRMKNLYGRTLFVGNNHTISLSNSNFPQCKPNCIYFTDDNIAHYESEGPSDVGVFNLEEGIFEPNPVMEFKKLIPQSVWVKQMPKPLWI</sequence>
<dbReference type="EMBL" id="JACGCM010001204">
    <property type="protein sequence ID" value="KAF6159091.1"/>
    <property type="molecule type" value="Genomic_DNA"/>
</dbReference>
<proteinExistence type="predicted"/>
<name>A0A7J7MVZ2_9MAGN</name>
<evidence type="ECO:0000313" key="2">
    <source>
        <dbReference type="EMBL" id="KAF6159091.1"/>
    </source>
</evidence>
<keyword evidence="3" id="KW-1185">Reference proteome</keyword>
<dbReference type="InterPro" id="IPR005174">
    <property type="entry name" value="KIB1-4_b-propeller"/>
</dbReference>
<dbReference type="PANTHER" id="PTHR44259:SF114">
    <property type="entry name" value="OS06G0707300 PROTEIN"/>
    <property type="match status" value="1"/>
</dbReference>
<dbReference type="InterPro" id="IPR050942">
    <property type="entry name" value="F-box_BR-signaling"/>
</dbReference>
<dbReference type="PANTHER" id="PTHR44259">
    <property type="entry name" value="OS07G0183000 PROTEIN-RELATED"/>
    <property type="match status" value="1"/>
</dbReference>
<dbReference type="Proteomes" id="UP000541444">
    <property type="component" value="Unassembled WGS sequence"/>
</dbReference>
<accession>A0A7J7MVZ2</accession>
<dbReference type="OrthoDB" id="642536at2759"/>
<evidence type="ECO:0000313" key="3">
    <source>
        <dbReference type="Proteomes" id="UP000541444"/>
    </source>
</evidence>
<dbReference type="AlphaFoldDB" id="A0A7J7MVZ2"/>
<organism evidence="2 3">
    <name type="scientific">Kingdonia uniflora</name>
    <dbReference type="NCBI Taxonomy" id="39325"/>
    <lineage>
        <taxon>Eukaryota</taxon>
        <taxon>Viridiplantae</taxon>
        <taxon>Streptophyta</taxon>
        <taxon>Embryophyta</taxon>
        <taxon>Tracheophyta</taxon>
        <taxon>Spermatophyta</taxon>
        <taxon>Magnoliopsida</taxon>
        <taxon>Ranunculales</taxon>
        <taxon>Circaeasteraceae</taxon>
        <taxon>Kingdonia</taxon>
    </lineage>
</organism>
<protein>
    <recommendedName>
        <fullName evidence="1">KIB1-4 beta-propeller domain-containing protein</fullName>
    </recommendedName>
</protein>
<reference evidence="2 3" key="1">
    <citation type="journal article" date="2020" name="IScience">
        <title>Genome Sequencing of the Endangered Kingdonia uniflora (Circaeasteraceae, Ranunculales) Reveals Potential Mechanisms of Evolutionary Specialization.</title>
        <authorList>
            <person name="Sun Y."/>
            <person name="Deng T."/>
            <person name="Zhang A."/>
            <person name="Moore M.J."/>
            <person name="Landis J.B."/>
            <person name="Lin N."/>
            <person name="Zhang H."/>
            <person name="Zhang X."/>
            <person name="Huang J."/>
            <person name="Zhang X."/>
            <person name="Sun H."/>
            <person name="Wang H."/>
        </authorList>
    </citation>
    <scope>NUCLEOTIDE SEQUENCE [LARGE SCALE GENOMIC DNA]</scope>
    <source>
        <strain evidence="2">TB1705</strain>
        <tissue evidence="2">Leaf</tissue>
    </source>
</reference>
<evidence type="ECO:0000259" key="1">
    <source>
        <dbReference type="Pfam" id="PF03478"/>
    </source>
</evidence>
<gene>
    <name evidence="2" type="ORF">GIB67_032708</name>
</gene>
<feature type="domain" description="KIB1-4 beta-propeller" evidence="1">
    <location>
        <begin position="5"/>
        <end position="126"/>
    </location>
</feature>
<dbReference type="Pfam" id="PF03478">
    <property type="entry name" value="Beta-prop_KIB1-4"/>
    <property type="match status" value="1"/>
</dbReference>
<comment type="caution">
    <text evidence="2">The sequence shown here is derived from an EMBL/GenBank/DDBJ whole genome shotgun (WGS) entry which is preliminary data.</text>
</comment>